<dbReference type="SUPFAM" id="SSF53098">
    <property type="entry name" value="Ribonuclease H-like"/>
    <property type="match status" value="1"/>
</dbReference>
<evidence type="ECO:0000313" key="2">
    <source>
        <dbReference type="Proteomes" id="UP001159363"/>
    </source>
</evidence>
<sequence>MVSLLSPGYNPPTHVQIGGDLLDTVYTTERDKCATILEGNTVCQFGRSLSAKAATAKCEHEFKCLVHSIVTDHTGNVRKMHSDLEENEALNVITYSCSVPNVKEHVVKIVKYFRDNHFEHAKYKQEGGQQLVLPQDVRWNTMAECLSAYNKY</sequence>
<name>A0ABQ9HE71_9NEOP</name>
<dbReference type="InterPro" id="IPR012337">
    <property type="entry name" value="RNaseH-like_sf"/>
</dbReference>
<gene>
    <name evidence="1" type="ORF">PR048_014360</name>
</gene>
<proteinExistence type="predicted"/>
<dbReference type="Proteomes" id="UP001159363">
    <property type="component" value="Chromosome 4"/>
</dbReference>
<reference evidence="1 2" key="1">
    <citation type="submission" date="2023-02" db="EMBL/GenBank/DDBJ databases">
        <title>LHISI_Scaffold_Assembly.</title>
        <authorList>
            <person name="Stuart O.P."/>
            <person name="Cleave R."/>
            <person name="Magrath M.J.L."/>
            <person name="Mikheyev A.S."/>
        </authorList>
    </citation>
    <scope>NUCLEOTIDE SEQUENCE [LARGE SCALE GENOMIC DNA]</scope>
    <source>
        <strain evidence="1">Daus_M_001</strain>
        <tissue evidence="1">Leg muscle</tissue>
    </source>
</reference>
<keyword evidence="2" id="KW-1185">Reference proteome</keyword>
<dbReference type="EMBL" id="JARBHB010000005">
    <property type="protein sequence ID" value="KAJ8882549.1"/>
    <property type="molecule type" value="Genomic_DNA"/>
</dbReference>
<accession>A0ABQ9HE71</accession>
<protein>
    <submittedName>
        <fullName evidence="1">Uncharacterized protein</fullName>
    </submittedName>
</protein>
<evidence type="ECO:0000313" key="1">
    <source>
        <dbReference type="EMBL" id="KAJ8882549.1"/>
    </source>
</evidence>
<comment type="caution">
    <text evidence="1">The sequence shown here is derived from an EMBL/GenBank/DDBJ whole genome shotgun (WGS) entry which is preliminary data.</text>
</comment>
<organism evidence="1 2">
    <name type="scientific">Dryococelus australis</name>
    <dbReference type="NCBI Taxonomy" id="614101"/>
    <lineage>
        <taxon>Eukaryota</taxon>
        <taxon>Metazoa</taxon>
        <taxon>Ecdysozoa</taxon>
        <taxon>Arthropoda</taxon>
        <taxon>Hexapoda</taxon>
        <taxon>Insecta</taxon>
        <taxon>Pterygota</taxon>
        <taxon>Neoptera</taxon>
        <taxon>Polyneoptera</taxon>
        <taxon>Phasmatodea</taxon>
        <taxon>Verophasmatodea</taxon>
        <taxon>Anareolatae</taxon>
        <taxon>Phasmatidae</taxon>
        <taxon>Eurycanthinae</taxon>
        <taxon>Dryococelus</taxon>
    </lineage>
</organism>